<feature type="transmembrane region" description="Helical" evidence="8">
    <location>
        <begin position="6"/>
        <end position="25"/>
    </location>
</feature>
<evidence type="ECO:0000256" key="8">
    <source>
        <dbReference type="RuleBase" id="RU221113"/>
    </source>
</evidence>
<keyword evidence="2" id="KW-1003">Cell membrane</keyword>
<evidence type="ECO:0000256" key="3">
    <source>
        <dbReference type="ARBA" id="ARBA00022519"/>
    </source>
</evidence>
<keyword evidence="5 8" id="KW-0812">Transmembrane</keyword>
<keyword evidence="4" id="KW-1277">Toxin-antitoxin system</keyword>
<evidence type="ECO:0000313" key="9">
    <source>
        <dbReference type="EMBL" id="WAT89343.1"/>
    </source>
</evidence>
<dbReference type="Pfam" id="PF01848">
    <property type="entry name" value="HOK_GEF"/>
    <property type="match status" value="1"/>
</dbReference>
<evidence type="ECO:0000313" key="10">
    <source>
        <dbReference type="Proteomes" id="UP001156560"/>
    </source>
</evidence>
<keyword evidence="3" id="KW-0997">Cell inner membrane</keyword>
<reference evidence="9" key="1">
    <citation type="submission" date="2022-12" db="EMBL/GenBank/DDBJ databases">
        <title>Vibrio parahaemolyticus become highly virulent by producing novel Tc toxins.</title>
        <authorList>
            <person name="Yang F."/>
            <person name="You Y."/>
            <person name="Lai Q."/>
            <person name="Xu L."/>
            <person name="Li F."/>
        </authorList>
    </citation>
    <scope>NUCLEOTIDE SEQUENCE</scope>
    <source>
        <strain evidence="9">Vp-HL-202005</strain>
    </source>
</reference>
<evidence type="ECO:0000256" key="6">
    <source>
        <dbReference type="ARBA" id="ARBA00022989"/>
    </source>
</evidence>
<dbReference type="RefSeq" id="WP_038888482.1">
    <property type="nucleotide sequence ID" value="NZ_CP114194.1"/>
</dbReference>
<dbReference type="PRINTS" id="PR00281">
    <property type="entry name" value="HOKGEFTOXIC"/>
</dbReference>
<organism evidence="9 10">
    <name type="scientific">Vibrio parahaemolyticus</name>
    <dbReference type="NCBI Taxonomy" id="670"/>
    <lineage>
        <taxon>Bacteria</taxon>
        <taxon>Pseudomonadati</taxon>
        <taxon>Pseudomonadota</taxon>
        <taxon>Gammaproteobacteria</taxon>
        <taxon>Vibrionales</taxon>
        <taxon>Vibrionaceae</taxon>
        <taxon>Vibrio</taxon>
    </lineage>
</organism>
<protein>
    <submittedName>
        <fullName evidence="9">Hok/Gef family protein</fullName>
    </submittedName>
</protein>
<evidence type="ECO:0000256" key="7">
    <source>
        <dbReference type="ARBA" id="ARBA00023136"/>
    </source>
</evidence>
<keyword evidence="7 8" id="KW-0472">Membrane</keyword>
<keyword evidence="6 8" id="KW-1133">Transmembrane helix</keyword>
<dbReference type="InterPro" id="IPR000021">
    <property type="entry name" value="Hok/gef_toxin"/>
</dbReference>
<proteinExistence type="inferred from homology"/>
<evidence type="ECO:0000256" key="5">
    <source>
        <dbReference type="ARBA" id="ARBA00022692"/>
    </source>
</evidence>
<comment type="similarity">
    <text evidence="8">Belongs to the hok/gef family.</text>
</comment>
<evidence type="ECO:0000256" key="1">
    <source>
        <dbReference type="ARBA" id="ARBA00004377"/>
    </source>
</evidence>
<comment type="subcellular location">
    <subcellularLocation>
        <location evidence="1 8">Cell inner membrane</location>
        <topology evidence="1 8">Single-pass membrane protein</topology>
    </subcellularLocation>
</comment>
<gene>
    <name evidence="9" type="ORF">O1Q84_11975</name>
</gene>
<dbReference type="AlphaFoldDB" id="A0AA47JEK7"/>
<sequence length="52" mass="5805">MPKSKTALAGLTVICITVLVGLWIVRDSLCEVQYKDGNTNFLARFVVYETVK</sequence>
<dbReference type="Proteomes" id="UP001156560">
    <property type="component" value="Chromosome 1"/>
</dbReference>
<evidence type="ECO:0000256" key="4">
    <source>
        <dbReference type="ARBA" id="ARBA00022649"/>
    </source>
</evidence>
<evidence type="ECO:0000256" key="2">
    <source>
        <dbReference type="ARBA" id="ARBA00022475"/>
    </source>
</evidence>
<name>A0AA47JEK7_VIBPH</name>
<dbReference type="GO" id="GO:0005886">
    <property type="term" value="C:plasma membrane"/>
    <property type="evidence" value="ECO:0007669"/>
    <property type="project" value="UniProtKB-SubCell"/>
</dbReference>
<dbReference type="EMBL" id="CP114194">
    <property type="protein sequence ID" value="WAT89343.1"/>
    <property type="molecule type" value="Genomic_DNA"/>
</dbReference>
<accession>A0AA47JEK7</accession>